<reference evidence="1 2" key="1">
    <citation type="submission" date="2019-06" db="EMBL/GenBank/DDBJ databases">
        <title>Draft genome of C. phoceense Strain 272.</title>
        <authorList>
            <person name="Pacheco L.G.C."/>
            <person name="Barberis C.M."/>
            <person name="Almuzara M.N."/>
            <person name="Traglia G.M."/>
            <person name="Santos C.S."/>
            <person name="Rocha D.J.P.G."/>
            <person name="Aguiar E.R.G.R."/>
            <person name="Vay C.A."/>
        </authorList>
    </citation>
    <scope>NUCLEOTIDE SEQUENCE [LARGE SCALE GENOMIC DNA]</scope>
    <source>
        <strain evidence="1 2">272</strain>
    </source>
</reference>
<gene>
    <name evidence="1" type="ORF">EJK80_08730</name>
</gene>
<sequence>MASLSALTYLTPEEWKPRHAAHVAAAEERLARFRHPGGYHPVYDFLFEYYPIRPSHLTRWHPGFGTALLGEPTDIPQAEYRDYRVVDTPRGPAVAVDLDALWTRRGESFTYIRDLMAKSTVNPTSFDCFGLHEWAMVYKTDTPRHDLPLRLGAEGTNTVVEANRIKCTHYDAFRFFTEPARPLNLTVLTRESQPDHDQAGCVHATMDLYKWAWKLGPLVPGELFLEAFDLAVKARTLDMEASPYDCREWGFGVVLIETSEGKAEYVHRQRALAAEGNPLRQRLVALVDAARAATL</sequence>
<evidence type="ECO:0000313" key="2">
    <source>
        <dbReference type="Proteomes" id="UP000318080"/>
    </source>
</evidence>
<comment type="caution">
    <text evidence="1">The sequence shown here is derived from an EMBL/GenBank/DDBJ whole genome shotgun (WGS) entry which is preliminary data.</text>
</comment>
<accession>A0A540R5S8</accession>
<organism evidence="1 2">
    <name type="scientific">Corynebacterium phoceense</name>
    <dbReference type="NCBI Taxonomy" id="1686286"/>
    <lineage>
        <taxon>Bacteria</taxon>
        <taxon>Bacillati</taxon>
        <taxon>Actinomycetota</taxon>
        <taxon>Actinomycetes</taxon>
        <taxon>Mycobacteriales</taxon>
        <taxon>Corynebacteriaceae</taxon>
        <taxon>Corynebacterium</taxon>
    </lineage>
</organism>
<protein>
    <submittedName>
        <fullName evidence="1">3-methyladenine DNA glycosylase</fullName>
    </submittedName>
</protein>
<evidence type="ECO:0000313" key="1">
    <source>
        <dbReference type="EMBL" id="TQE43091.1"/>
    </source>
</evidence>
<dbReference type="Proteomes" id="UP000318080">
    <property type="component" value="Unassembled WGS sequence"/>
</dbReference>
<dbReference type="AlphaFoldDB" id="A0A540R5S8"/>
<dbReference type="EMBL" id="VHIR01000012">
    <property type="protein sequence ID" value="TQE43091.1"/>
    <property type="molecule type" value="Genomic_DNA"/>
</dbReference>
<name>A0A540R5S8_9CORY</name>
<dbReference type="STRING" id="1686286.GCA_900092335_01754"/>
<keyword evidence="2" id="KW-1185">Reference proteome</keyword>
<dbReference type="RefSeq" id="WP_141629053.1">
    <property type="nucleotide sequence ID" value="NZ_VHIR01000012.1"/>
</dbReference>
<proteinExistence type="predicted"/>